<name>A0ABD3SZ60_9LAMI</name>
<evidence type="ECO:0000313" key="1">
    <source>
        <dbReference type="EMBL" id="KAL3829902.1"/>
    </source>
</evidence>
<accession>A0ABD3SZ60</accession>
<comment type="caution">
    <text evidence="1">The sequence shown here is derived from an EMBL/GenBank/DDBJ whole genome shotgun (WGS) entry which is preliminary data.</text>
</comment>
<proteinExistence type="predicted"/>
<dbReference type="Proteomes" id="UP001634393">
    <property type="component" value="Unassembled WGS sequence"/>
</dbReference>
<keyword evidence="2" id="KW-1185">Reference proteome</keyword>
<dbReference type="EMBL" id="JBJXBP010000005">
    <property type="protein sequence ID" value="KAL3829902.1"/>
    <property type="molecule type" value="Genomic_DNA"/>
</dbReference>
<sequence length="64" mass="7467">MTSGLMDQVHIPKPMEILVWHVPMIFRMHIGKLLQKSLWGFVFDSKYEEIIASLCTEPPGICHW</sequence>
<protein>
    <submittedName>
        <fullName evidence="1">Uncharacterized protein</fullName>
    </submittedName>
</protein>
<gene>
    <name evidence="1" type="ORF">ACJIZ3_018704</name>
</gene>
<reference evidence="1 2" key="1">
    <citation type="submission" date="2024-12" db="EMBL/GenBank/DDBJ databases">
        <title>The unique morphological basis and parallel evolutionary history of personate flowers in Penstemon.</title>
        <authorList>
            <person name="Depatie T.H."/>
            <person name="Wessinger C.A."/>
        </authorList>
    </citation>
    <scope>NUCLEOTIDE SEQUENCE [LARGE SCALE GENOMIC DNA]</scope>
    <source>
        <strain evidence="1">WTNN_2</strain>
        <tissue evidence="1">Leaf</tissue>
    </source>
</reference>
<evidence type="ECO:0000313" key="2">
    <source>
        <dbReference type="Proteomes" id="UP001634393"/>
    </source>
</evidence>
<organism evidence="1 2">
    <name type="scientific">Penstemon smallii</name>
    <dbReference type="NCBI Taxonomy" id="265156"/>
    <lineage>
        <taxon>Eukaryota</taxon>
        <taxon>Viridiplantae</taxon>
        <taxon>Streptophyta</taxon>
        <taxon>Embryophyta</taxon>
        <taxon>Tracheophyta</taxon>
        <taxon>Spermatophyta</taxon>
        <taxon>Magnoliopsida</taxon>
        <taxon>eudicotyledons</taxon>
        <taxon>Gunneridae</taxon>
        <taxon>Pentapetalae</taxon>
        <taxon>asterids</taxon>
        <taxon>lamiids</taxon>
        <taxon>Lamiales</taxon>
        <taxon>Plantaginaceae</taxon>
        <taxon>Cheloneae</taxon>
        <taxon>Penstemon</taxon>
    </lineage>
</organism>
<dbReference type="AlphaFoldDB" id="A0ABD3SZ60"/>